<keyword evidence="1" id="KW-0472">Membrane</keyword>
<feature type="transmembrane region" description="Helical" evidence="1">
    <location>
        <begin position="175"/>
        <end position="195"/>
    </location>
</feature>
<feature type="transmembrane region" description="Helical" evidence="1">
    <location>
        <begin position="42"/>
        <end position="67"/>
    </location>
</feature>
<feature type="transmembrane region" description="Helical" evidence="1">
    <location>
        <begin position="6"/>
        <end position="30"/>
    </location>
</feature>
<name>A0A366F9Y4_9HYPH</name>
<proteinExistence type="predicted"/>
<gene>
    <name evidence="3" type="ORF">DFR50_116123</name>
</gene>
<protein>
    <submittedName>
        <fullName evidence="3">CAAX prenyl protease-like protein</fullName>
    </submittedName>
</protein>
<keyword evidence="3" id="KW-0645">Protease</keyword>
<keyword evidence="1" id="KW-1133">Transmembrane helix</keyword>
<comment type="caution">
    <text evidence="3">The sequence shown here is derived from an EMBL/GenBank/DDBJ whole genome shotgun (WGS) entry which is preliminary data.</text>
</comment>
<evidence type="ECO:0000256" key="1">
    <source>
        <dbReference type="SAM" id="Phobius"/>
    </source>
</evidence>
<keyword evidence="3" id="KW-0378">Hydrolase</keyword>
<evidence type="ECO:0000313" key="3">
    <source>
        <dbReference type="EMBL" id="RBP11428.1"/>
    </source>
</evidence>
<dbReference type="GO" id="GO:0004175">
    <property type="term" value="F:endopeptidase activity"/>
    <property type="evidence" value="ECO:0007669"/>
    <property type="project" value="UniProtKB-ARBA"/>
</dbReference>
<feature type="transmembrane region" description="Helical" evidence="1">
    <location>
        <begin position="87"/>
        <end position="114"/>
    </location>
</feature>
<feature type="domain" description="CAAX prenyl protease 2/Lysostaphin resistance protein A-like" evidence="2">
    <location>
        <begin position="131"/>
        <end position="242"/>
    </location>
</feature>
<accession>A0A366F9Y4</accession>
<dbReference type="InterPro" id="IPR003675">
    <property type="entry name" value="Rce1/LyrA-like_dom"/>
</dbReference>
<feature type="transmembrane region" description="Helical" evidence="1">
    <location>
        <begin position="207"/>
        <end position="226"/>
    </location>
</feature>
<dbReference type="Pfam" id="PF02517">
    <property type="entry name" value="Rce1-like"/>
    <property type="match status" value="1"/>
</dbReference>
<dbReference type="GO" id="GO:0080120">
    <property type="term" value="P:CAAX-box protein maturation"/>
    <property type="evidence" value="ECO:0007669"/>
    <property type="project" value="UniProtKB-ARBA"/>
</dbReference>
<keyword evidence="1" id="KW-0812">Transmembrane</keyword>
<dbReference type="RefSeq" id="WP_113890210.1">
    <property type="nucleotide sequence ID" value="NZ_QNRK01000016.1"/>
</dbReference>
<keyword evidence="4" id="KW-1185">Reference proteome</keyword>
<dbReference type="Proteomes" id="UP000253529">
    <property type="component" value="Unassembled WGS sequence"/>
</dbReference>
<organism evidence="3 4">
    <name type="scientific">Roseiarcus fermentans</name>
    <dbReference type="NCBI Taxonomy" id="1473586"/>
    <lineage>
        <taxon>Bacteria</taxon>
        <taxon>Pseudomonadati</taxon>
        <taxon>Pseudomonadota</taxon>
        <taxon>Alphaproteobacteria</taxon>
        <taxon>Hyphomicrobiales</taxon>
        <taxon>Roseiarcaceae</taxon>
        <taxon>Roseiarcus</taxon>
    </lineage>
</organism>
<reference evidence="3 4" key="1">
    <citation type="submission" date="2018-06" db="EMBL/GenBank/DDBJ databases">
        <title>Genomic Encyclopedia of Type Strains, Phase IV (KMG-IV): sequencing the most valuable type-strain genomes for metagenomic binning, comparative biology and taxonomic classification.</title>
        <authorList>
            <person name="Goeker M."/>
        </authorList>
    </citation>
    <scope>NUCLEOTIDE SEQUENCE [LARGE SCALE GENOMIC DNA]</scope>
    <source>
        <strain evidence="3 4">DSM 24875</strain>
    </source>
</reference>
<dbReference type="OrthoDB" id="7597112at2"/>
<evidence type="ECO:0000259" key="2">
    <source>
        <dbReference type="Pfam" id="PF02517"/>
    </source>
</evidence>
<dbReference type="EMBL" id="QNRK01000016">
    <property type="protein sequence ID" value="RBP11428.1"/>
    <property type="molecule type" value="Genomic_DNA"/>
</dbReference>
<sequence length="261" mass="27364">MDFRAEFGALFAMGLFGSVCATPYMLSLVASSGRNRAVGTRGLVIAHLGQSALFLAVAISVGIWAAHSVGLGAPFSGGFLNQAEGSFPIASALIVACVWGLVAAGVVIAGDVMLFASRLPQRGQDLASRIPLWRALLASVYGGVNEEIYARLFVFSVAAWLLAKTSTSAAAPTVLQLWLANAIAALIFAIGHLPLTKVAMGLNFVTVARALALNGIPGLIFGWLYWRYGLWASMIGHFVADLCIQSGGFLSRRVSASPALH</sequence>
<dbReference type="GO" id="GO:0006508">
    <property type="term" value="P:proteolysis"/>
    <property type="evidence" value="ECO:0007669"/>
    <property type="project" value="UniProtKB-KW"/>
</dbReference>
<evidence type="ECO:0000313" key="4">
    <source>
        <dbReference type="Proteomes" id="UP000253529"/>
    </source>
</evidence>
<dbReference type="AlphaFoldDB" id="A0A366F9Y4"/>